<dbReference type="PROSITE" id="PS50090">
    <property type="entry name" value="MYB_LIKE"/>
    <property type="match status" value="1"/>
</dbReference>
<feature type="region of interest" description="Disordered" evidence="1">
    <location>
        <begin position="181"/>
        <end position="205"/>
    </location>
</feature>
<organism evidence="3 4">
    <name type="scientific">Penstemon smallii</name>
    <dbReference type="NCBI Taxonomy" id="265156"/>
    <lineage>
        <taxon>Eukaryota</taxon>
        <taxon>Viridiplantae</taxon>
        <taxon>Streptophyta</taxon>
        <taxon>Embryophyta</taxon>
        <taxon>Tracheophyta</taxon>
        <taxon>Spermatophyta</taxon>
        <taxon>Magnoliopsida</taxon>
        <taxon>eudicotyledons</taxon>
        <taxon>Gunneridae</taxon>
        <taxon>Pentapetalae</taxon>
        <taxon>asterids</taxon>
        <taxon>lamiids</taxon>
        <taxon>Lamiales</taxon>
        <taxon>Plantaginaceae</taxon>
        <taxon>Cheloneae</taxon>
        <taxon>Penstemon</taxon>
    </lineage>
</organism>
<dbReference type="PANTHER" id="PTHR33492">
    <property type="entry name" value="OSJNBA0043A12.37 PROTEIN-RELATED"/>
    <property type="match status" value="1"/>
</dbReference>
<dbReference type="InterPro" id="IPR001005">
    <property type="entry name" value="SANT/Myb"/>
</dbReference>
<feature type="compositionally biased region" description="Polar residues" evidence="1">
    <location>
        <begin position="192"/>
        <end position="205"/>
    </location>
</feature>
<name>A0ABD3U826_9LAMI</name>
<dbReference type="PANTHER" id="PTHR33492:SF4">
    <property type="entry name" value="OS02G0174300 PROTEIN"/>
    <property type="match status" value="1"/>
</dbReference>
<feature type="domain" description="Myb-like" evidence="2">
    <location>
        <begin position="18"/>
        <end position="74"/>
    </location>
</feature>
<feature type="compositionally biased region" description="Basic and acidic residues" evidence="1">
    <location>
        <begin position="109"/>
        <end position="121"/>
    </location>
</feature>
<dbReference type="Pfam" id="PF13837">
    <property type="entry name" value="Myb_DNA-bind_4"/>
    <property type="match status" value="1"/>
</dbReference>
<gene>
    <name evidence="3" type="ORF">ACJIZ3_001741</name>
</gene>
<dbReference type="Gene3D" id="1.10.10.60">
    <property type="entry name" value="Homeodomain-like"/>
    <property type="match status" value="1"/>
</dbReference>
<evidence type="ECO:0000259" key="2">
    <source>
        <dbReference type="PROSITE" id="PS50090"/>
    </source>
</evidence>
<dbReference type="Proteomes" id="UP001634393">
    <property type="component" value="Unassembled WGS sequence"/>
</dbReference>
<reference evidence="3 4" key="1">
    <citation type="submission" date="2024-12" db="EMBL/GenBank/DDBJ databases">
        <title>The unique morphological basis and parallel evolutionary history of personate flowers in Penstemon.</title>
        <authorList>
            <person name="Depatie T.H."/>
            <person name="Wessinger C.A."/>
        </authorList>
    </citation>
    <scope>NUCLEOTIDE SEQUENCE [LARGE SCALE GENOMIC DNA]</scope>
    <source>
        <strain evidence="3">WTNN_2</strain>
        <tissue evidence="3">Leaf</tissue>
    </source>
</reference>
<comment type="caution">
    <text evidence="3">The sequence shown here is derived from an EMBL/GenBank/DDBJ whole genome shotgun (WGS) entry which is preliminary data.</text>
</comment>
<accession>A0ABD3U826</accession>
<feature type="compositionally biased region" description="Basic and acidic residues" evidence="1">
    <location>
        <begin position="181"/>
        <end position="191"/>
    </location>
</feature>
<feature type="region of interest" description="Disordered" evidence="1">
    <location>
        <begin position="109"/>
        <end position="162"/>
    </location>
</feature>
<feature type="compositionally biased region" description="Basic residues" evidence="1">
    <location>
        <begin position="152"/>
        <end position="162"/>
    </location>
</feature>
<sequence>MDETKGSHRTRSRAAPDWSVEESLILLNEIKSVESEWGPTLPSFQKWQQIVENCNALDVNRNMNQCKRKWEALLGEYRLVKNGAGANASFSFELFNAVDSCVTAREKKNEAEEDLAAKEGGEEQGVMDTDPDSDPEAQGRVTKSFIETGSKKQGRRMKRKKGRVERIYPWGYFTSTKIKHKECSSTNEKHGNSNSNTSESVPNETNVEKEHIMATILWENALQMNAILEGNLPDDMNYKLADLKDAEAAQTDLTRRQGDELINCLGKISVTLSQLCDLVQQQH</sequence>
<evidence type="ECO:0000313" key="3">
    <source>
        <dbReference type="EMBL" id="KAL3844338.1"/>
    </source>
</evidence>
<dbReference type="EMBL" id="JBJXBP010000002">
    <property type="protein sequence ID" value="KAL3844338.1"/>
    <property type="molecule type" value="Genomic_DNA"/>
</dbReference>
<evidence type="ECO:0000313" key="4">
    <source>
        <dbReference type="Proteomes" id="UP001634393"/>
    </source>
</evidence>
<evidence type="ECO:0000256" key="1">
    <source>
        <dbReference type="SAM" id="MobiDB-lite"/>
    </source>
</evidence>
<proteinExistence type="predicted"/>
<protein>
    <recommendedName>
        <fullName evidence="2">Myb-like domain-containing protein</fullName>
    </recommendedName>
</protein>
<keyword evidence="4" id="KW-1185">Reference proteome</keyword>
<dbReference type="AlphaFoldDB" id="A0ABD3U826"/>
<dbReference type="InterPro" id="IPR044822">
    <property type="entry name" value="Myb_DNA-bind_4"/>
</dbReference>